<sequence length="407" mass="44551">MNVVLLADVSAERVIGGAERVLRNQAIGLAALGHHVELLTRAPEAGSPSMIEMNGIREWRYPVNRTHEAAFVWSSVRRSVEGFDRLRATEPLDAVIIHQAMAGLGPILARRHAASRWIYLCHSLAHEEYDMRNTPAQSAIVNLRREANIRARRSVEGAVMSRCHRVVVLSQFMRQRVMAAHGISAARIGLIPGAVDPDCFKPSLQRQAARATLNLPSDRTILFTVRNLVPRMGLENLLSALEILIPSQPRLLLVIGGEGPLRGRLQGVIRQKNLSESVRLVGFVPECTLGNYYQASDLVVMPSLQLEGFGLVMVEALACGTPVLGTPVGAIPEVLNQVDPILVAQGTDGQSIARALERVLARLHDSGEAARLANKGRSLIERRYNWTQHCSELARMLDGGMSSRLAA</sequence>
<dbReference type="CDD" id="cd03801">
    <property type="entry name" value="GT4_PimA-like"/>
    <property type="match status" value="1"/>
</dbReference>
<evidence type="ECO:0000313" key="3">
    <source>
        <dbReference type="EMBL" id="QPD04110.1"/>
    </source>
</evidence>
<gene>
    <name evidence="3" type="ORF">Nkreftii_001884</name>
</gene>
<dbReference type="Gene3D" id="3.40.50.2000">
    <property type="entry name" value="Glycogen Phosphorylase B"/>
    <property type="match status" value="2"/>
</dbReference>
<dbReference type="Pfam" id="PF00534">
    <property type="entry name" value="Glycos_transf_1"/>
    <property type="match status" value="1"/>
</dbReference>
<feature type="domain" description="Glycosyltransferase subfamily 4-like N-terminal" evidence="2">
    <location>
        <begin position="15"/>
        <end position="198"/>
    </location>
</feature>
<dbReference type="AlphaFoldDB" id="A0A7S8IZL4"/>
<proteinExistence type="predicted"/>
<dbReference type="KEGG" id="nkf:Nkreftii_001884"/>
<dbReference type="GO" id="GO:0016757">
    <property type="term" value="F:glycosyltransferase activity"/>
    <property type="evidence" value="ECO:0007669"/>
    <property type="project" value="InterPro"/>
</dbReference>
<dbReference type="InterPro" id="IPR001296">
    <property type="entry name" value="Glyco_trans_1"/>
</dbReference>
<reference evidence="3 4" key="1">
    <citation type="journal article" date="2020" name="ISME J.">
        <title>Enrichment and physiological characterization of a novel comammox Nitrospira indicates ammonium inhibition of complete nitrification.</title>
        <authorList>
            <person name="Sakoula D."/>
            <person name="Koch H."/>
            <person name="Frank J."/>
            <person name="Jetten M.S.M."/>
            <person name="van Kessel M.A.H.J."/>
            <person name="Lucker S."/>
        </authorList>
    </citation>
    <scope>NUCLEOTIDE SEQUENCE [LARGE SCALE GENOMIC DNA]</scope>
    <source>
        <strain evidence="3">Comreactor17</strain>
    </source>
</reference>
<dbReference type="Proteomes" id="UP000593737">
    <property type="component" value="Chromosome"/>
</dbReference>
<evidence type="ECO:0008006" key="5">
    <source>
        <dbReference type="Google" id="ProtNLM"/>
    </source>
</evidence>
<evidence type="ECO:0000259" key="1">
    <source>
        <dbReference type="Pfam" id="PF00534"/>
    </source>
</evidence>
<accession>A0A7S8IZL4</accession>
<dbReference type="PANTHER" id="PTHR12526">
    <property type="entry name" value="GLYCOSYLTRANSFERASE"/>
    <property type="match status" value="1"/>
</dbReference>
<name>A0A7S8IZL4_9BACT</name>
<protein>
    <recommendedName>
        <fullName evidence="5">Glycosyltransferase family 4 protein</fullName>
    </recommendedName>
</protein>
<dbReference type="EMBL" id="CP047423">
    <property type="protein sequence ID" value="QPD04110.1"/>
    <property type="molecule type" value="Genomic_DNA"/>
</dbReference>
<dbReference type="Pfam" id="PF13439">
    <property type="entry name" value="Glyco_transf_4"/>
    <property type="match status" value="1"/>
</dbReference>
<evidence type="ECO:0000259" key="2">
    <source>
        <dbReference type="Pfam" id="PF13439"/>
    </source>
</evidence>
<evidence type="ECO:0000313" key="4">
    <source>
        <dbReference type="Proteomes" id="UP000593737"/>
    </source>
</evidence>
<dbReference type="SUPFAM" id="SSF53756">
    <property type="entry name" value="UDP-Glycosyltransferase/glycogen phosphorylase"/>
    <property type="match status" value="1"/>
</dbReference>
<dbReference type="PANTHER" id="PTHR12526:SF636">
    <property type="entry name" value="BLL3647 PROTEIN"/>
    <property type="match status" value="1"/>
</dbReference>
<dbReference type="InterPro" id="IPR028098">
    <property type="entry name" value="Glyco_trans_4-like_N"/>
</dbReference>
<organism evidence="3 4">
    <name type="scientific">Candidatus Nitrospira kreftii</name>
    <dbReference type="NCBI Taxonomy" id="2652173"/>
    <lineage>
        <taxon>Bacteria</taxon>
        <taxon>Pseudomonadati</taxon>
        <taxon>Nitrospirota</taxon>
        <taxon>Nitrospiria</taxon>
        <taxon>Nitrospirales</taxon>
        <taxon>Nitrospiraceae</taxon>
        <taxon>Nitrospira</taxon>
    </lineage>
</organism>
<feature type="domain" description="Glycosyl transferase family 1" evidence="1">
    <location>
        <begin position="206"/>
        <end position="377"/>
    </location>
</feature>